<evidence type="ECO:0000256" key="2">
    <source>
        <dbReference type="ARBA" id="ARBA00022741"/>
    </source>
</evidence>
<dbReference type="InterPro" id="IPR008995">
    <property type="entry name" value="Mo/tungstate-bd_C_term_dom"/>
</dbReference>
<keyword evidence="3 5" id="KW-0067">ATP-binding</keyword>
<organism evidence="5 6">
    <name type="scientific">Rhodovarius crocodyli</name>
    <dbReference type="NCBI Taxonomy" id="1979269"/>
    <lineage>
        <taxon>Bacteria</taxon>
        <taxon>Pseudomonadati</taxon>
        <taxon>Pseudomonadota</taxon>
        <taxon>Alphaproteobacteria</taxon>
        <taxon>Acetobacterales</taxon>
        <taxon>Roseomonadaceae</taxon>
        <taxon>Rhodovarius</taxon>
    </lineage>
</organism>
<name>A0A437MLZ7_9PROT</name>
<dbReference type="FunFam" id="3.40.50.300:FF:000425">
    <property type="entry name" value="Probable ABC transporter, ATP-binding subunit"/>
    <property type="match status" value="1"/>
</dbReference>
<dbReference type="InterPro" id="IPR017871">
    <property type="entry name" value="ABC_transporter-like_CS"/>
</dbReference>
<dbReference type="SUPFAM" id="SSF52540">
    <property type="entry name" value="P-loop containing nucleoside triphosphate hydrolases"/>
    <property type="match status" value="1"/>
</dbReference>
<accession>A0A437MLZ7</accession>
<keyword evidence="6" id="KW-1185">Reference proteome</keyword>
<dbReference type="GO" id="GO:0005524">
    <property type="term" value="F:ATP binding"/>
    <property type="evidence" value="ECO:0007669"/>
    <property type="project" value="UniProtKB-KW"/>
</dbReference>
<dbReference type="PROSITE" id="PS00211">
    <property type="entry name" value="ABC_TRANSPORTER_1"/>
    <property type="match status" value="1"/>
</dbReference>
<dbReference type="Gene3D" id="3.40.50.300">
    <property type="entry name" value="P-loop containing nucleotide triphosphate hydrolases"/>
    <property type="match status" value="1"/>
</dbReference>
<dbReference type="EMBL" id="SACL01000001">
    <property type="protein sequence ID" value="RVT98655.1"/>
    <property type="molecule type" value="Genomic_DNA"/>
</dbReference>
<dbReference type="PROSITE" id="PS50893">
    <property type="entry name" value="ABC_TRANSPORTER_2"/>
    <property type="match status" value="1"/>
</dbReference>
<evidence type="ECO:0000256" key="3">
    <source>
        <dbReference type="ARBA" id="ARBA00022840"/>
    </source>
</evidence>
<dbReference type="RefSeq" id="WP_127785127.1">
    <property type="nucleotide sequence ID" value="NZ_SACL01000001.1"/>
</dbReference>
<dbReference type="GO" id="GO:0043190">
    <property type="term" value="C:ATP-binding cassette (ABC) transporter complex"/>
    <property type="evidence" value="ECO:0007669"/>
    <property type="project" value="InterPro"/>
</dbReference>
<dbReference type="GO" id="GO:0016887">
    <property type="term" value="F:ATP hydrolysis activity"/>
    <property type="evidence" value="ECO:0007669"/>
    <property type="project" value="InterPro"/>
</dbReference>
<dbReference type="SUPFAM" id="SSF50331">
    <property type="entry name" value="MOP-like"/>
    <property type="match status" value="1"/>
</dbReference>
<keyword evidence="2" id="KW-0547">Nucleotide-binding</keyword>
<dbReference type="GO" id="GO:0015697">
    <property type="term" value="P:quaternary ammonium group transport"/>
    <property type="evidence" value="ECO:0007669"/>
    <property type="project" value="UniProtKB-ARBA"/>
</dbReference>
<dbReference type="GO" id="GO:0022857">
    <property type="term" value="F:transmembrane transporter activity"/>
    <property type="evidence" value="ECO:0007669"/>
    <property type="project" value="InterPro"/>
</dbReference>
<evidence type="ECO:0000259" key="4">
    <source>
        <dbReference type="PROSITE" id="PS50893"/>
    </source>
</evidence>
<sequence length="351" mass="37822">MSAPAAVEMRRVSRHYGSVAAVDDLDLTIAEGEFVALLGSSGCGKTTTLRMMAGLEQPSSGDIVVKGRRVNDVPVHARNVGMVFQNHALFPHRTAFENIAFGLKYRKVPKPEIARRVARALEVVRLPHVADRLPSQLSGGQQQRIAVARAIVIEPDLLLFDEPLSALDAGLRDELRVELKRIQKSLGITTVFVTHDQQEALSMADRIVVMHGGRKRQEGTPEDIYRAPNSEFVMRFFGRVNSLPGTVTSAGGGTMQVALAEGVSLPVPGDAAPGTKLSLLLRAERLRLVPDDGTPALRGHVTGVDYLGMMVRYDVACGGETFQAIQPAEDAVLPIGTPVALSLRGEDLVLS</sequence>
<reference evidence="5 6" key="1">
    <citation type="submission" date="2019-01" db="EMBL/GenBank/DDBJ databases">
        <authorList>
            <person name="Chen W.-M."/>
        </authorList>
    </citation>
    <scope>NUCLEOTIDE SEQUENCE [LARGE SCALE GENOMIC DNA]</scope>
    <source>
        <strain evidence="5 6">CCP-6</strain>
    </source>
</reference>
<dbReference type="InterPro" id="IPR027417">
    <property type="entry name" value="P-loop_NTPase"/>
</dbReference>
<evidence type="ECO:0000313" key="5">
    <source>
        <dbReference type="EMBL" id="RVT98655.1"/>
    </source>
</evidence>
<dbReference type="Pfam" id="PF08402">
    <property type="entry name" value="TOBE_2"/>
    <property type="match status" value="1"/>
</dbReference>
<dbReference type="Proteomes" id="UP000282957">
    <property type="component" value="Unassembled WGS sequence"/>
</dbReference>
<keyword evidence="1" id="KW-0813">Transport</keyword>
<gene>
    <name evidence="5" type="ORF">EOD42_00635</name>
</gene>
<dbReference type="InterPro" id="IPR003593">
    <property type="entry name" value="AAA+_ATPase"/>
</dbReference>
<dbReference type="PANTHER" id="PTHR42781:SF4">
    <property type="entry name" value="SPERMIDINE_PUTRESCINE IMPORT ATP-BINDING PROTEIN POTA"/>
    <property type="match status" value="1"/>
</dbReference>
<dbReference type="InterPro" id="IPR003439">
    <property type="entry name" value="ABC_transporter-like_ATP-bd"/>
</dbReference>
<dbReference type="Pfam" id="PF00005">
    <property type="entry name" value="ABC_tran"/>
    <property type="match status" value="1"/>
</dbReference>
<dbReference type="OrthoDB" id="9802264at2"/>
<evidence type="ECO:0000313" key="6">
    <source>
        <dbReference type="Proteomes" id="UP000282957"/>
    </source>
</evidence>
<proteinExistence type="predicted"/>
<dbReference type="SMART" id="SM00382">
    <property type="entry name" value="AAA"/>
    <property type="match status" value="1"/>
</dbReference>
<dbReference type="InterPro" id="IPR050093">
    <property type="entry name" value="ABC_SmlMolc_Importer"/>
</dbReference>
<comment type="caution">
    <text evidence="5">The sequence shown here is derived from an EMBL/GenBank/DDBJ whole genome shotgun (WGS) entry which is preliminary data.</text>
</comment>
<evidence type="ECO:0000256" key="1">
    <source>
        <dbReference type="ARBA" id="ARBA00022448"/>
    </source>
</evidence>
<feature type="domain" description="ABC transporter" evidence="4">
    <location>
        <begin position="7"/>
        <end position="237"/>
    </location>
</feature>
<dbReference type="PANTHER" id="PTHR42781">
    <property type="entry name" value="SPERMIDINE/PUTRESCINE IMPORT ATP-BINDING PROTEIN POTA"/>
    <property type="match status" value="1"/>
</dbReference>
<protein>
    <submittedName>
        <fullName evidence="5">ABC transporter ATP-binding protein</fullName>
    </submittedName>
</protein>
<dbReference type="AlphaFoldDB" id="A0A437MLZ7"/>
<dbReference type="InterPro" id="IPR013611">
    <property type="entry name" value="Transp-assoc_OB_typ2"/>
</dbReference>